<keyword evidence="3" id="KW-1185">Reference proteome</keyword>
<dbReference type="Proteomes" id="UP000701341">
    <property type="component" value="Unassembled WGS sequence"/>
</dbReference>
<name>A0A9P5GMH1_PENCR</name>
<protein>
    <submittedName>
        <fullName evidence="2">Uncharacterized protein</fullName>
    </submittedName>
</protein>
<gene>
    <name evidence="2" type="ORF">PCG10_005766</name>
</gene>
<evidence type="ECO:0000313" key="3">
    <source>
        <dbReference type="Proteomes" id="UP000701341"/>
    </source>
</evidence>
<evidence type="ECO:0000256" key="1">
    <source>
        <dbReference type="SAM" id="MobiDB-lite"/>
    </source>
</evidence>
<comment type="caution">
    <text evidence="2">The sequence shown here is derived from an EMBL/GenBank/DDBJ whole genome shotgun (WGS) entry which is preliminary data.</text>
</comment>
<accession>A0A9P5GMH1</accession>
<feature type="compositionally biased region" description="Basic and acidic residues" evidence="1">
    <location>
        <begin position="9"/>
        <end position="21"/>
    </location>
</feature>
<dbReference type="AlphaFoldDB" id="A0A9P5GMH1"/>
<evidence type="ECO:0000313" key="2">
    <source>
        <dbReference type="EMBL" id="KAF7524506.1"/>
    </source>
</evidence>
<dbReference type="EMBL" id="JAAOZQ010000036">
    <property type="protein sequence ID" value="KAF7524506.1"/>
    <property type="molecule type" value="Genomic_DNA"/>
</dbReference>
<proteinExistence type="predicted"/>
<sequence length="76" mass="8149">MDPSGPETDDSRSDVSEDSHVLPEPISDSAKLREAFQNAKGATSALHLGLRITFASTKQTKFESGSNTAKSIRISK</sequence>
<reference evidence="2" key="1">
    <citation type="submission" date="2020-02" db="EMBL/GenBank/DDBJ databases">
        <authorList>
            <person name="Lichtner F.J."/>
        </authorList>
    </citation>
    <scope>NUCLEOTIDE SEQUENCE</scope>
    <source>
        <strain evidence="2">G10</strain>
    </source>
</reference>
<organism evidence="2 3">
    <name type="scientific">Penicillium crustosum</name>
    <name type="common">Blue mold fungus</name>
    <dbReference type="NCBI Taxonomy" id="36656"/>
    <lineage>
        <taxon>Eukaryota</taxon>
        <taxon>Fungi</taxon>
        <taxon>Dikarya</taxon>
        <taxon>Ascomycota</taxon>
        <taxon>Pezizomycotina</taxon>
        <taxon>Eurotiomycetes</taxon>
        <taxon>Eurotiomycetidae</taxon>
        <taxon>Eurotiales</taxon>
        <taxon>Aspergillaceae</taxon>
        <taxon>Penicillium</taxon>
    </lineage>
</organism>
<feature type="region of interest" description="Disordered" evidence="1">
    <location>
        <begin position="1"/>
        <end position="29"/>
    </location>
</feature>